<feature type="region of interest" description="Disordered" evidence="1">
    <location>
        <begin position="38"/>
        <end position="80"/>
    </location>
</feature>
<feature type="compositionally biased region" description="Low complexity" evidence="1">
    <location>
        <begin position="47"/>
        <end position="59"/>
    </location>
</feature>
<dbReference type="Proteomes" id="UP000636956">
    <property type="component" value="Unassembled WGS sequence"/>
</dbReference>
<keyword evidence="2" id="KW-0472">Membrane</keyword>
<evidence type="ECO:0000256" key="1">
    <source>
        <dbReference type="SAM" id="MobiDB-lite"/>
    </source>
</evidence>
<gene>
    <name evidence="3" type="ORF">GCM10011372_04610</name>
</gene>
<keyword evidence="4" id="KW-1185">Reference proteome</keyword>
<accession>A0A917PBU1</accession>
<dbReference type="RefSeq" id="WP_188741838.1">
    <property type="nucleotide sequence ID" value="NZ_BAABFW010000003.1"/>
</dbReference>
<proteinExistence type="predicted"/>
<reference evidence="3" key="1">
    <citation type="journal article" date="2014" name="Int. J. Syst. Evol. Microbiol.">
        <title>Complete genome sequence of Corynebacterium casei LMG S-19264T (=DSM 44701T), isolated from a smear-ripened cheese.</title>
        <authorList>
            <consortium name="US DOE Joint Genome Institute (JGI-PGF)"/>
            <person name="Walter F."/>
            <person name="Albersmeier A."/>
            <person name="Kalinowski J."/>
            <person name="Ruckert C."/>
        </authorList>
    </citation>
    <scope>NUCLEOTIDE SEQUENCE</scope>
    <source>
        <strain evidence="3">CGMCC 1.8984</strain>
    </source>
</reference>
<comment type="caution">
    <text evidence="3">The sequence shown here is derived from an EMBL/GenBank/DDBJ whole genome shotgun (WGS) entry which is preliminary data.</text>
</comment>
<name>A0A917PBU1_9MICO</name>
<keyword evidence="2" id="KW-0812">Transmembrane</keyword>
<protein>
    <recommendedName>
        <fullName evidence="5">Excalibur calcium-binding domain-containing protein</fullName>
    </recommendedName>
</protein>
<organism evidence="3 4">
    <name type="scientific">Agromyces bauzanensis</name>
    <dbReference type="NCBI Taxonomy" id="1308924"/>
    <lineage>
        <taxon>Bacteria</taxon>
        <taxon>Bacillati</taxon>
        <taxon>Actinomycetota</taxon>
        <taxon>Actinomycetes</taxon>
        <taxon>Micrococcales</taxon>
        <taxon>Microbacteriaceae</taxon>
        <taxon>Agromyces</taxon>
    </lineage>
</organism>
<sequence length="198" mass="19663">MNGIRSRRARTIVAASVLPVLILIAIVAFWPRPATGAPPDAATHGHPGNAAAAQPTAGPTPGPIALEAPPDSPVGGEPGVSLAEAAASAPLRRDGAQALGDPREAVDPAAVVAAPGDLGGCRAEYGLAGQCLTVVPPSLAEHAADMRTDGLDPAAMAHSWSCTEVRDLFSGGIAVRTPGIDPLGLDADGDGLACDPDD</sequence>
<keyword evidence="2" id="KW-1133">Transmembrane helix</keyword>
<evidence type="ECO:0000256" key="2">
    <source>
        <dbReference type="SAM" id="Phobius"/>
    </source>
</evidence>
<dbReference type="EMBL" id="BMMD01000002">
    <property type="protein sequence ID" value="GGJ69836.1"/>
    <property type="molecule type" value="Genomic_DNA"/>
</dbReference>
<dbReference type="AlphaFoldDB" id="A0A917PBU1"/>
<evidence type="ECO:0008006" key="5">
    <source>
        <dbReference type="Google" id="ProtNLM"/>
    </source>
</evidence>
<evidence type="ECO:0000313" key="4">
    <source>
        <dbReference type="Proteomes" id="UP000636956"/>
    </source>
</evidence>
<evidence type="ECO:0000313" key="3">
    <source>
        <dbReference type="EMBL" id="GGJ69836.1"/>
    </source>
</evidence>
<reference evidence="3" key="2">
    <citation type="submission" date="2020-09" db="EMBL/GenBank/DDBJ databases">
        <authorList>
            <person name="Sun Q."/>
            <person name="Zhou Y."/>
        </authorList>
    </citation>
    <scope>NUCLEOTIDE SEQUENCE</scope>
    <source>
        <strain evidence="3">CGMCC 1.8984</strain>
    </source>
</reference>
<feature type="transmembrane region" description="Helical" evidence="2">
    <location>
        <begin position="12"/>
        <end position="30"/>
    </location>
</feature>